<keyword evidence="1" id="KW-0695">RNA-directed DNA polymerase</keyword>
<sequence length="216" mass="25383">MPQEASRHLQKYIFEFEQWLKLWRIKVNEQKCVHVTFTLPRKTCPPTQVVTQHSCVKYLGIHLDQRLTWKFHIKAKLTQMKLKLAQLHWLIGRNSTLSLDCKLLIYKSLMKPIWFYGAQLWGTASASLVEKIQRWQNKILRLITSDPWYVRNLNIHQDLNMPLVTTEIDKVAGKYLTKLESHPSPLARSILNHRGHIRLKKRDTAALIKNSTNNIA</sequence>
<keyword evidence="1" id="KW-0548">Nucleotidyltransferase</keyword>
<dbReference type="AlphaFoldDB" id="A0A4C1SX68"/>
<dbReference type="PANTHER" id="PTHR33332">
    <property type="entry name" value="REVERSE TRANSCRIPTASE DOMAIN-CONTAINING PROTEIN"/>
    <property type="match status" value="1"/>
</dbReference>
<dbReference type="Proteomes" id="UP000299102">
    <property type="component" value="Unassembled WGS sequence"/>
</dbReference>
<dbReference type="GO" id="GO:0003964">
    <property type="term" value="F:RNA-directed DNA polymerase activity"/>
    <property type="evidence" value="ECO:0007669"/>
    <property type="project" value="UniProtKB-KW"/>
</dbReference>
<keyword evidence="1" id="KW-0808">Transferase</keyword>
<protein>
    <submittedName>
        <fullName evidence="1">RNA-directed DNA polymerase from mobile element jockey</fullName>
    </submittedName>
</protein>
<dbReference type="EMBL" id="BGZK01004087">
    <property type="protein sequence ID" value="GBP06782.1"/>
    <property type="molecule type" value="Genomic_DNA"/>
</dbReference>
<dbReference type="STRING" id="151549.A0A4C1SX68"/>
<gene>
    <name evidence="1" type="primary">pol</name>
    <name evidence="1" type="ORF">EVAR_73634_1</name>
</gene>
<keyword evidence="2" id="KW-1185">Reference proteome</keyword>
<evidence type="ECO:0000313" key="1">
    <source>
        <dbReference type="EMBL" id="GBP06782.1"/>
    </source>
</evidence>
<dbReference type="OrthoDB" id="416454at2759"/>
<comment type="caution">
    <text evidence="1">The sequence shown here is derived from an EMBL/GenBank/DDBJ whole genome shotgun (WGS) entry which is preliminary data.</text>
</comment>
<evidence type="ECO:0000313" key="2">
    <source>
        <dbReference type="Proteomes" id="UP000299102"/>
    </source>
</evidence>
<accession>A0A4C1SX68</accession>
<organism evidence="1 2">
    <name type="scientific">Eumeta variegata</name>
    <name type="common">Bagworm moth</name>
    <name type="synonym">Eumeta japonica</name>
    <dbReference type="NCBI Taxonomy" id="151549"/>
    <lineage>
        <taxon>Eukaryota</taxon>
        <taxon>Metazoa</taxon>
        <taxon>Ecdysozoa</taxon>
        <taxon>Arthropoda</taxon>
        <taxon>Hexapoda</taxon>
        <taxon>Insecta</taxon>
        <taxon>Pterygota</taxon>
        <taxon>Neoptera</taxon>
        <taxon>Endopterygota</taxon>
        <taxon>Lepidoptera</taxon>
        <taxon>Glossata</taxon>
        <taxon>Ditrysia</taxon>
        <taxon>Tineoidea</taxon>
        <taxon>Psychidae</taxon>
        <taxon>Oiketicinae</taxon>
        <taxon>Eumeta</taxon>
    </lineage>
</organism>
<name>A0A4C1SX68_EUMVA</name>
<proteinExistence type="predicted"/>
<reference evidence="1 2" key="1">
    <citation type="journal article" date="2019" name="Commun. Biol.">
        <title>The bagworm genome reveals a unique fibroin gene that provides high tensile strength.</title>
        <authorList>
            <person name="Kono N."/>
            <person name="Nakamura H."/>
            <person name="Ohtoshi R."/>
            <person name="Tomita M."/>
            <person name="Numata K."/>
            <person name="Arakawa K."/>
        </authorList>
    </citation>
    <scope>NUCLEOTIDE SEQUENCE [LARGE SCALE GENOMIC DNA]</scope>
</reference>